<dbReference type="Pfam" id="PF09382">
    <property type="entry name" value="RQC"/>
    <property type="match status" value="1"/>
</dbReference>
<evidence type="ECO:0000256" key="11">
    <source>
        <dbReference type="ARBA" id="ARBA00023125"/>
    </source>
</evidence>
<dbReference type="InterPro" id="IPR027417">
    <property type="entry name" value="P-loop_NTPase"/>
</dbReference>
<dbReference type="CDD" id="cd18794">
    <property type="entry name" value="SF2_C_RecQ"/>
    <property type="match status" value="1"/>
</dbReference>
<evidence type="ECO:0000256" key="6">
    <source>
        <dbReference type="ARBA" id="ARBA00022763"/>
    </source>
</evidence>
<evidence type="ECO:0000313" key="20">
    <source>
        <dbReference type="EMBL" id="MFC3703027.1"/>
    </source>
</evidence>
<feature type="domain" description="Helicase ATP-binding" evidence="18">
    <location>
        <begin position="27"/>
        <end position="195"/>
    </location>
</feature>
<evidence type="ECO:0000256" key="14">
    <source>
        <dbReference type="ARBA" id="ARBA00023235"/>
    </source>
</evidence>
<dbReference type="InterPro" id="IPR001650">
    <property type="entry name" value="Helicase_C-like"/>
</dbReference>
<evidence type="ECO:0000256" key="15">
    <source>
        <dbReference type="ARBA" id="ARBA00034617"/>
    </source>
</evidence>
<dbReference type="InterPro" id="IPR011545">
    <property type="entry name" value="DEAD/DEAH_box_helicase_dom"/>
</dbReference>
<dbReference type="InterPro" id="IPR044876">
    <property type="entry name" value="HRDC_dom_sf"/>
</dbReference>
<comment type="catalytic activity">
    <reaction evidence="15">
        <text>Couples ATP hydrolysis with the unwinding of duplex DNA by translocating in the 3'-5' direction.</text>
        <dbReference type="EC" id="5.6.2.4"/>
    </reaction>
</comment>
<dbReference type="InterPro" id="IPR002121">
    <property type="entry name" value="HRDC_dom"/>
</dbReference>
<keyword evidence="5" id="KW-0547">Nucleotide-binding</keyword>
<dbReference type="SUPFAM" id="SSF47819">
    <property type="entry name" value="HRDC-like"/>
    <property type="match status" value="1"/>
</dbReference>
<dbReference type="Proteomes" id="UP001595710">
    <property type="component" value="Unassembled WGS sequence"/>
</dbReference>
<dbReference type="Gene3D" id="3.40.50.300">
    <property type="entry name" value="P-loop containing nucleotide triphosphate hydrolases"/>
    <property type="match status" value="2"/>
</dbReference>
<dbReference type="SMART" id="SM00490">
    <property type="entry name" value="HELICc"/>
    <property type="match status" value="1"/>
</dbReference>
<dbReference type="SMART" id="SM00956">
    <property type="entry name" value="RQC"/>
    <property type="match status" value="1"/>
</dbReference>
<keyword evidence="10" id="KW-0067">ATP-binding</keyword>
<comment type="cofactor">
    <cofactor evidence="2">
        <name>Zn(2+)</name>
        <dbReference type="ChEBI" id="CHEBI:29105"/>
    </cofactor>
</comment>
<keyword evidence="9" id="KW-0862">Zinc</keyword>
<dbReference type="CDD" id="cd17920">
    <property type="entry name" value="DEXHc_RecQ"/>
    <property type="match status" value="1"/>
</dbReference>
<accession>A0ABV7WVN1</accession>
<dbReference type="Gene3D" id="1.10.10.10">
    <property type="entry name" value="Winged helix-like DNA-binding domain superfamily/Winged helix DNA-binding domain"/>
    <property type="match status" value="1"/>
</dbReference>
<evidence type="ECO:0000256" key="7">
    <source>
        <dbReference type="ARBA" id="ARBA00022801"/>
    </source>
</evidence>
<protein>
    <recommendedName>
        <fullName evidence="16">DNA helicase RecQ</fullName>
        <ecNumber evidence="16">5.6.2.4</ecNumber>
    </recommendedName>
</protein>
<dbReference type="InterPro" id="IPR006293">
    <property type="entry name" value="DNA_helicase_ATP-dep_RecQ_bac"/>
</dbReference>
<dbReference type="NCBIfam" id="TIGR00614">
    <property type="entry name" value="recQ_fam"/>
    <property type="match status" value="1"/>
</dbReference>
<evidence type="ECO:0000256" key="9">
    <source>
        <dbReference type="ARBA" id="ARBA00022833"/>
    </source>
</evidence>
<evidence type="ECO:0000256" key="16">
    <source>
        <dbReference type="NCBIfam" id="TIGR01389"/>
    </source>
</evidence>
<evidence type="ECO:0000259" key="19">
    <source>
        <dbReference type="PROSITE" id="PS51194"/>
    </source>
</evidence>
<sequence length="601" mass="66899">MAAEQALQVLNKVFGYNEFRPPQADIISTVIDGGDAFVLMPTGGGKSLCFQIPALVREGVAIVVSPLIALMQDQTAALCQLGISAACLNSTLTASENASNEAKALTGELDLLYIAPERLVLPQTLSWLKQLKLSLFAIDEAHCVSQWGHDFRSDYLQLAMLHEQFPKVPRIALTATADKRTREEIIQRLALDTAKTFVCSFDRPNIQYRITQKNNPKQQLLSFIQSEHADQAGVVYCLSRKKVEATADWLRDQGINALPYHAGLSADVRLRHQTQFLNEDGVVIVATIAFGMGIDKPDVRFVAHLDLPKSIEAYYQETGRAGRDGEPSTAWMAYGLEDVLKLKQMMAGSQGNEAFKRLEQQKLNAMLGIAEVTTCRRQVLLNYFGDELPQPCGNCDNCITPPKTWQATEAARKALSCVFRTDQRFGVTHLIDVLRGKETPKVMQFNHNAISTFGIGTELSEAQWRSVFRQLVARGFLNVDENYGQLNLSEQCRPILKGEQSIELRLDEKRHNSTSSTKKAKKSIEISEADAPLWEALRTCRKSLASTQKVPPFVIFHDATLHEMLKAKPTNMDSFGSISGIGETKKKKYGQEFLAVIEQFS</sequence>
<evidence type="ECO:0000256" key="2">
    <source>
        <dbReference type="ARBA" id="ARBA00001947"/>
    </source>
</evidence>
<dbReference type="InterPro" id="IPR010997">
    <property type="entry name" value="HRDC-like_sf"/>
</dbReference>
<evidence type="ECO:0000256" key="10">
    <source>
        <dbReference type="ARBA" id="ARBA00022840"/>
    </source>
</evidence>
<dbReference type="PROSITE" id="PS50967">
    <property type="entry name" value="HRDC"/>
    <property type="match status" value="1"/>
</dbReference>
<dbReference type="SMART" id="SM00341">
    <property type="entry name" value="HRDC"/>
    <property type="match status" value="1"/>
</dbReference>
<dbReference type="SMART" id="SM00487">
    <property type="entry name" value="DEXDc"/>
    <property type="match status" value="1"/>
</dbReference>
<keyword evidence="7" id="KW-0378">Hydrolase</keyword>
<evidence type="ECO:0000256" key="13">
    <source>
        <dbReference type="ARBA" id="ARBA00023204"/>
    </source>
</evidence>
<dbReference type="PROSITE" id="PS51192">
    <property type="entry name" value="HELICASE_ATP_BIND_1"/>
    <property type="match status" value="1"/>
</dbReference>
<dbReference type="Pfam" id="PF16124">
    <property type="entry name" value="RecQ_Zn_bind"/>
    <property type="match status" value="1"/>
</dbReference>
<dbReference type="EMBL" id="JBHRYN010000069">
    <property type="protein sequence ID" value="MFC3703027.1"/>
    <property type="molecule type" value="Genomic_DNA"/>
</dbReference>
<keyword evidence="4" id="KW-0479">Metal-binding</keyword>
<evidence type="ECO:0000256" key="1">
    <source>
        <dbReference type="ARBA" id="ARBA00001946"/>
    </source>
</evidence>
<evidence type="ECO:0000256" key="4">
    <source>
        <dbReference type="ARBA" id="ARBA00022723"/>
    </source>
</evidence>
<dbReference type="InterPro" id="IPR014001">
    <property type="entry name" value="Helicase_ATP-bd"/>
</dbReference>
<dbReference type="NCBIfam" id="TIGR01389">
    <property type="entry name" value="recQ"/>
    <property type="match status" value="1"/>
</dbReference>
<keyword evidence="11" id="KW-0238">DNA-binding</keyword>
<dbReference type="PROSITE" id="PS51194">
    <property type="entry name" value="HELICASE_CTER"/>
    <property type="match status" value="1"/>
</dbReference>
<dbReference type="SUPFAM" id="SSF52540">
    <property type="entry name" value="P-loop containing nucleoside triphosphate hydrolases"/>
    <property type="match status" value="2"/>
</dbReference>
<comment type="similarity">
    <text evidence="3">Belongs to the helicase family. RecQ subfamily.</text>
</comment>
<dbReference type="PANTHER" id="PTHR13710:SF105">
    <property type="entry name" value="ATP-DEPENDENT DNA HELICASE Q1"/>
    <property type="match status" value="1"/>
</dbReference>
<comment type="caution">
    <text evidence="20">The sequence shown here is derived from an EMBL/GenBank/DDBJ whole genome shotgun (WGS) entry which is preliminary data.</text>
</comment>
<feature type="domain" description="HRDC" evidence="17">
    <location>
        <begin position="527"/>
        <end position="601"/>
    </location>
</feature>
<dbReference type="RefSeq" id="WP_290280109.1">
    <property type="nucleotide sequence ID" value="NZ_JAUFQI010000001.1"/>
</dbReference>
<dbReference type="Pfam" id="PF00570">
    <property type="entry name" value="HRDC"/>
    <property type="match status" value="1"/>
</dbReference>
<dbReference type="InterPro" id="IPR036388">
    <property type="entry name" value="WH-like_DNA-bd_sf"/>
</dbReference>
<dbReference type="Gene3D" id="1.10.150.80">
    <property type="entry name" value="HRDC domain"/>
    <property type="match status" value="1"/>
</dbReference>
<name>A0ABV7WVN1_9GAMM</name>
<organism evidence="20 21">
    <name type="scientific">Reinekea marina</name>
    <dbReference type="NCBI Taxonomy" id="1310421"/>
    <lineage>
        <taxon>Bacteria</taxon>
        <taxon>Pseudomonadati</taxon>
        <taxon>Pseudomonadota</taxon>
        <taxon>Gammaproteobacteria</taxon>
        <taxon>Oceanospirillales</taxon>
        <taxon>Saccharospirillaceae</taxon>
        <taxon>Reinekea</taxon>
    </lineage>
</organism>
<dbReference type="InterPro" id="IPR004589">
    <property type="entry name" value="DNA_helicase_ATP-dep_RecQ"/>
</dbReference>
<keyword evidence="8 20" id="KW-0347">Helicase</keyword>
<evidence type="ECO:0000256" key="12">
    <source>
        <dbReference type="ARBA" id="ARBA00023172"/>
    </source>
</evidence>
<evidence type="ECO:0000259" key="17">
    <source>
        <dbReference type="PROSITE" id="PS50967"/>
    </source>
</evidence>
<comment type="cofactor">
    <cofactor evidence="1">
        <name>Mg(2+)</name>
        <dbReference type="ChEBI" id="CHEBI:18420"/>
    </cofactor>
</comment>
<evidence type="ECO:0000256" key="5">
    <source>
        <dbReference type="ARBA" id="ARBA00022741"/>
    </source>
</evidence>
<keyword evidence="21" id="KW-1185">Reference proteome</keyword>
<dbReference type="InterPro" id="IPR032284">
    <property type="entry name" value="RecQ_Zn-bd"/>
</dbReference>
<evidence type="ECO:0000313" key="21">
    <source>
        <dbReference type="Proteomes" id="UP001595710"/>
    </source>
</evidence>
<gene>
    <name evidence="20" type="primary">recQ</name>
    <name evidence="20" type="ORF">ACFOND_15455</name>
</gene>
<dbReference type="GO" id="GO:0004386">
    <property type="term" value="F:helicase activity"/>
    <property type="evidence" value="ECO:0007669"/>
    <property type="project" value="UniProtKB-KW"/>
</dbReference>
<keyword evidence="6" id="KW-0227">DNA damage</keyword>
<proteinExistence type="inferred from homology"/>
<reference evidence="21" key="1">
    <citation type="journal article" date="2019" name="Int. J. Syst. Evol. Microbiol.">
        <title>The Global Catalogue of Microorganisms (GCM) 10K type strain sequencing project: providing services to taxonomists for standard genome sequencing and annotation.</title>
        <authorList>
            <consortium name="The Broad Institute Genomics Platform"/>
            <consortium name="The Broad Institute Genome Sequencing Center for Infectious Disease"/>
            <person name="Wu L."/>
            <person name="Ma J."/>
        </authorList>
    </citation>
    <scope>NUCLEOTIDE SEQUENCE [LARGE SCALE GENOMIC DNA]</scope>
    <source>
        <strain evidence="21">CECT 8288</strain>
    </source>
</reference>
<keyword evidence="14" id="KW-0413">Isomerase</keyword>
<dbReference type="Pfam" id="PF00271">
    <property type="entry name" value="Helicase_C"/>
    <property type="match status" value="1"/>
</dbReference>
<dbReference type="PANTHER" id="PTHR13710">
    <property type="entry name" value="DNA HELICASE RECQ FAMILY MEMBER"/>
    <property type="match status" value="1"/>
</dbReference>
<keyword evidence="13" id="KW-0234">DNA repair</keyword>
<evidence type="ECO:0000259" key="18">
    <source>
        <dbReference type="PROSITE" id="PS51192"/>
    </source>
</evidence>
<dbReference type="InterPro" id="IPR018982">
    <property type="entry name" value="RQC_domain"/>
</dbReference>
<feature type="domain" description="Helicase C-terminal" evidence="19">
    <location>
        <begin position="216"/>
        <end position="366"/>
    </location>
</feature>
<evidence type="ECO:0000256" key="8">
    <source>
        <dbReference type="ARBA" id="ARBA00022806"/>
    </source>
</evidence>
<evidence type="ECO:0000256" key="3">
    <source>
        <dbReference type="ARBA" id="ARBA00005446"/>
    </source>
</evidence>
<dbReference type="EC" id="5.6.2.4" evidence="16"/>
<keyword evidence="12" id="KW-0233">DNA recombination</keyword>
<dbReference type="Pfam" id="PF00270">
    <property type="entry name" value="DEAD"/>
    <property type="match status" value="1"/>
</dbReference>